<dbReference type="GO" id="GO:0005102">
    <property type="term" value="F:signaling receptor binding"/>
    <property type="evidence" value="ECO:0007669"/>
    <property type="project" value="TreeGrafter"/>
</dbReference>
<dbReference type="GO" id="GO:0001817">
    <property type="term" value="P:regulation of cytokine production"/>
    <property type="evidence" value="ECO:0007669"/>
    <property type="project" value="TreeGrafter"/>
</dbReference>
<keyword evidence="4" id="KW-1015">Disulfide bond</keyword>
<evidence type="ECO:0000256" key="3">
    <source>
        <dbReference type="ARBA" id="ARBA00023136"/>
    </source>
</evidence>
<comment type="subcellular location">
    <subcellularLocation>
        <location evidence="1">Membrane</location>
    </subcellularLocation>
</comment>
<keyword evidence="5" id="KW-0325">Glycoprotein</keyword>
<dbReference type="InterPro" id="IPR050504">
    <property type="entry name" value="IgSF_BTN/MOG"/>
</dbReference>
<dbReference type="GO" id="GO:0009897">
    <property type="term" value="C:external side of plasma membrane"/>
    <property type="evidence" value="ECO:0007669"/>
    <property type="project" value="TreeGrafter"/>
</dbReference>
<dbReference type="Gene3D" id="2.60.40.10">
    <property type="entry name" value="Immunoglobulins"/>
    <property type="match status" value="2"/>
</dbReference>
<dbReference type="GO" id="GO:0050863">
    <property type="term" value="P:regulation of T cell activation"/>
    <property type="evidence" value="ECO:0007669"/>
    <property type="project" value="UniProtKB-ARBA"/>
</dbReference>
<dbReference type="EMBL" id="KQ042632">
    <property type="protein sequence ID" value="KKF12934.1"/>
    <property type="molecule type" value="Genomic_DNA"/>
</dbReference>
<evidence type="ECO:0000256" key="9">
    <source>
        <dbReference type="SAM" id="Phobius"/>
    </source>
</evidence>
<protein>
    <submittedName>
        <fullName evidence="11">Butyrophilin subfamily 2 member A1</fullName>
    </submittedName>
</protein>
<feature type="domain" description="Ig-like" evidence="10">
    <location>
        <begin position="54"/>
        <end position="136"/>
    </location>
</feature>
<dbReference type="InterPro" id="IPR013783">
    <property type="entry name" value="Ig-like_fold"/>
</dbReference>
<sequence length="459" mass="52076">MFRVKDKRSLKAQLSFSSSVVVFYRTVGLLLLTQRSEGQFKVVGSPEPIATIAGDDIILPCHLNPAKEAVSMAVDWTRPDLTPRYVHVRRGGEDLLVGQNLMYEGRTSMFINKLKHGDTSLRLSNVKLSDAGKYRCFFPGRNIDTFVELVVGAVSSPVIVSINRASTGVVLQCESKGWYPEPEGFWLDAEGNLLSAGPPETVRGPDDLYTVSRRLTAEKSDNFPCRVQQKNIPQTRETHFYVPEDVLTAPSSSALYIFVVLSVVGFLLFSATFFVHWKLRKEKGQKKHHVCTTGEGEELVKERKEELQEVEKEQKDIIDRLSVMMEEMKKKLEIARENQKSQQEKVGKLKMDIENSIESLGFIARMIDGKKKKELEDKKTECEKCLQSIKNSLQETEDVITTITDWKKKIESVIEEINKQPEETKGQRDEIQLEKEEEMNKNTEAAPLTLCPDTEPNES</sequence>
<dbReference type="AlphaFoldDB" id="A0A0F8AVE1"/>
<evidence type="ECO:0000256" key="6">
    <source>
        <dbReference type="ARBA" id="ARBA00023319"/>
    </source>
</evidence>
<dbReference type="InterPro" id="IPR053896">
    <property type="entry name" value="BTN3A2-like_Ig-C"/>
</dbReference>
<dbReference type="eggNOG" id="ENOG502QSRZ">
    <property type="taxonomic scope" value="Eukaryota"/>
</dbReference>
<keyword evidence="9" id="KW-1133">Transmembrane helix</keyword>
<feature type="domain" description="Ig-like" evidence="10">
    <location>
        <begin position="157"/>
        <end position="241"/>
    </location>
</feature>
<dbReference type="InterPro" id="IPR007110">
    <property type="entry name" value="Ig-like_dom"/>
</dbReference>
<accession>A0A0F8AVE1</accession>
<feature type="region of interest" description="Disordered" evidence="8">
    <location>
        <begin position="419"/>
        <end position="459"/>
    </location>
</feature>
<evidence type="ECO:0000259" key="10">
    <source>
        <dbReference type="PROSITE" id="PS50835"/>
    </source>
</evidence>
<dbReference type="GO" id="GO:1903037">
    <property type="term" value="P:regulation of leukocyte cell-cell adhesion"/>
    <property type="evidence" value="ECO:0007669"/>
    <property type="project" value="UniProtKB-ARBA"/>
</dbReference>
<dbReference type="Pfam" id="PF22705">
    <property type="entry name" value="C2-set_3"/>
    <property type="match status" value="1"/>
</dbReference>
<gene>
    <name evidence="11" type="ORF">EH28_00714</name>
</gene>
<proteinExistence type="predicted"/>
<reference evidence="11" key="1">
    <citation type="journal article" date="2015" name="PLoS Genet.">
        <title>Genome Sequencing of the Perciform Fish Larimichthys crocea Provides Insights into Molecular and Genetic Mechanisms of Stress Adaptation.</title>
        <authorList>
            <person name="Ao J."/>
            <person name="Mu Y."/>
            <person name="Xiang L.X."/>
            <person name="Fan D."/>
            <person name="Feng M."/>
            <person name="Zhang S."/>
            <person name="Shi Q."/>
            <person name="Zhu L.Y."/>
            <person name="Li T."/>
            <person name="Ding Y."/>
            <person name="Nie L."/>
            <person name="Li Q."/>
            <person name="Dong W.R."/>
            <person name="Jiang L."/>
            <person name="Sun B."/>
            <person name="Zhang X."/>
            <person name="Li M."/>
            <person name="Zhang H.Q."/>
            <person name="Xie S."/>
            <person name="Zhu Y."/>
            <person name="Jiang X."/>
            <person name="Wang X."/>
            <person name="Mu P."/>
            <person name="Chen W."/>
            <person name="Yue Z."/>
            <person name="Wang Z."/>
            <person name="Wang J."/>
            <person name="Shao J.Z."/>
            <person name="Chen X."/>
        </authorList>
    </citation>
    <scope>NUCLEOTIDE SEQUENCE [LARGE SCALE GENOMIC DNA]</scope>
    <source>
        <strain evidence="11">SSNF</strain>
        <tissue evidence="11">Blood</tissue>
    </source>
</reference>
<dbReference type="FunFam" id="2.60.40.10:FF:000142">
    <property type="entry name" value="V-set domain-containing T-cell activation inhibitor 1"/>
    <property type="match status" value="1"/>
</dbReference>
<organism evidence="11">
    <name type="scientific">Larimichthys crocea</name>
    <name type="common">Large yellow croaker</name>
    <name type="synonym">Pseudosciaena crocea</name>
    <dbReference type="NCBI Taxonomy" id="215358"/>
    <lineage>
        <taxon>Eukaryota</taxon>
        <taxon>Metazoa</taxon>
        <taxon>Chordata</taxon>
        <taxon>Craniata</taxon>
        <taxon>Vertebrata</taxon>
        <taxon>Euteleostomi</taxon>
        <taxon>Actinopterygii</taxon>
        <taxon>Neopterygii</taxon>
        <taxon>Teleostei</taxon>
        <taxon>Neoteleostei</taxon>
        <taxon>Acanthomorphata</taxon>
        <taxon>Eupercaria</taxon>
        <taxon>Sciaenidae</taxon>
        <taxon>Larimichthys</taxon>
    </lineage>
</organism>
<dbReference type="SUPFAM" id="SSF48726">
    <property type="entry name" value="Immunoglobulin"/>
    <property type="match status" value="2"/>
</dbReference>
<keyword evidence="3 9" id="KW-0472">Membrane</keyword>
<name>A0A0F8AVE1_LARCR</name>
<evidence type="ECO:0000256" key="2">
    <source>
        <dbReference type="ARBA" id="ARBA00022729"/>
    </source>
</evidence>
<dbReference type="Pfam" id="PF07686">
    <property type="entry name" value="V-set"/>
    <property type="match status" value="1"/>
</dbReference>
<dbReference type="PANTHER" id="PTHR24100">
    <property type="entry name" value="BUTYROPHILIN"/>
    <property type="match status" value="1"/>
</dbReference>
<keyword evidence="6" id="KW-0393">Immunoglobulin domain</keyword>
<feature type="compositionally biased region" description="Basic and acidic residues" evidence="8">
    <location>
        <begin position="419"/>
        <end position="441"/>
    </location>
</feature>
<evidence type="ECO:0000256" key="7">
    <source>
        <dbReference type="SAM" id="Coils"/>
    </source>
</evidence>
<dbReference type="InterPro" id="IPR003599">
    <property type="entry name" value="Ig_sub"/>
</dbReference>
<dbReference type="PROSITE" id="PS50835">
    <property type="entry name" value="IG_LIKE"/>
    <property type="match status" value="2"/>
</dbReference>
<feature type="coiled-coil region" evidence="7">
    <location>
        <begin position="296"/>
        <end position="345"/>
    </location>
</feature>
<evidence type="ECO:0000256" key="4">
    <source>
        <dbReference type="ARBA" id="ARBA00023157"/>
    </source>
</evidence>
<dbReference type="GO" id="GO:0050852">
    <property type="term" value="P:T cell receptor signaling pathway"/>
    <property type="evidence" value="ECO:0007669"/>
    <property type="project" value="TreeGrafter"/>
</dbReference>
<dbReference type="SMART" id="SM00409">
    <property type="entry name" value="IG"/>
    <property type="match status" value="1"/>
</dbReference>
<evidence type="ECO:0000256" key="5">
    <source>
        <dbReference type="ARBA" id="ARBA00023180"/>
    </source>
</evidence>
<keyword evidence="9" id="KW-0812">Transmembrane</keyword>
<keyword evidence="2" id="KW-0732">Signal</keyword>
<dbReference type="InterPro" id="IPR013106">
    <property type="entry name" value="Ig_V-set"/>
</dbReference>
<dbReference type="InterPro" id="IPR036179">
    <property type="entry name" value="Ig-like_dom_sf"/>
</dbReference>
<evidence type="ECO:0000256" key="8">
    <source>
        <dbReference type="SAM" id="MobiDB-lite"/>
    </source>
</evidence>
<evidence type="ECO:0000256" key="1">
    <source>
        <dbReference type="ARBA" id="ARBA00004370"/>
    </source>
</evidence>
<dbReference type="PANTHER" id="PTHR24100:SF151">
    <property type="entry name" value="ICOS LIGAND"/>
    <property type="match status" value="1"/>
</dbReference>
<keyword evidence="7" id="KW-0175">Coiled coil</keyword>
<evidence type="ECO:0000313" key="11">
    <source>
        <dbReference type="EMBL" id="KKF12934.1"/>
    </source>
</evidence>
<feature type="transmembrane region" description="Helical" evidence="9">
    <location>
        <begin position="254"/>
        <end position="277"/>
    </location>
</feature>